<name>A0A0K2V919_LEPSM</name>
<dbReference type="EMBL" id="HACA01029459">
    <property type="protein sequence ID" value="CDW46820.1"/>
    <property type="molecule type" value="Transcribed_RNA"/>
</dbReference>
<protein>
    <submittedName>
        <fullName evidence="1">Uncharacterized protein</fullName>
    </submittedName>
</protein>
<proteinExistence type="predicted"/>
<sequence length="34" mass="4173">MCRHKKNIDIFVMVFSHRGQLMSLMLHFVLKLWI</sequence>
<reference evidence="1" key="1">
    <citation type="submission" date="2014-05" db="EMBL/GenBank/DDBJ databases">
        <authorList>
            <person name="Chronopoulou M."/>
        </authorList>
    </citation>
    <scope>NUCLEOTIDE SEQUENCE</scope>
    <source>
        <tissue evidence="1">Whole organism</tissue>
    </source>
</reference>
<organism evidence="1">
    <name type="scientific">Lepeophtheirus salmonis</name>
    <name type="common">Salmon louse</name>
    <name type="synonym">Caligus salmonis</name>
    <dbReference type="NCBI Taxonomy" id="72036"/>
    <lineage>
        <taxon>Eukaryota</taxon>
        <taxon>Metazoa</taxon>
        <taxon>Ecdysozoa</taxon>
        <taxon>Arthropoda</taxon>
        <taxon>Crustacea</taxon>
        <taxon>Multicrustacea</taxon>
        <taxon>Hexanauplia</taxon>
        <taxon>Copepoda</taxon>
        <taxon>Siphonostomatoida</taxon>
        <taxon>Caligidae</taxon>
        <taxon>Lepeophtheirus</taxon>
    </lineage>
</organism>
<dbReference type="AlphaFoldDB" id="A0A0K2V919"/>
<evidence type="ECO:0000313" key="1">
    <source>
        <dbReference type="EMBL" id="CDW46820.1"/>
    </source>
</evidence>
<accession>A0A0K2V919</accession>